<accession>A0A5M9HT25</accession>
<keyword evidence="2" id="KW-1185">Reference proteome</keyword>
<organism evidence="1 2">
    <name type="scientific">Mediterraneibacter catenae</name>
    <dbReference type="NCBI Taxonomy" id="2594882"/>
    <lineage>
        <taxon>Bacteria</taxon>
        <taxon>Bacillati</taxon>
        <taxon>Bacillota</taxon>
        <taxon>Clostridia</taxon>
        <taxon>Lachnospirales</taxon>
        <taxon>Lachnospiraceae</taxon>
        <taxon>Mediterraneibacter</taxon>
    </lineage>
</organism>
<gene>
    <name evidence="1" type="ORF">FNY66_15250</name>
</gene>
<evidence type="ECO:0000313" key="2">
    <source>
        <dbReference type="Proteomes" id="UP000322025"/>
    </source>
</evidence>
<protein>
    <submittedName>
        <fullName evidence="1">Uncharacterized protein</fullName>
    </submittedName>
</protein>
<dbReference type="RefSeq" id="WP_150311669.1">
    <property type="nucleotide sequence ID" value="NZ_VMSO01000047.1"/>
</dbReference>
<dbReference type="AlphaFoldDB" id="A0A5M9HT25"/>
<evidence type="ECO:0000313" key="1">
    <source>
        <dbReference type="EMBL" id="KAA8500114.1"/>
    </source>
</evidence>
<name>A0A5M9HT25_9FIRM</name>
<dbReference type="Proteomes" id="UP000322025">
    <property type="component" value="Unassembled WGS sequence"/>
</dbReference>
<reference evidence="1" key="1">
    <citation type="submission" date="2019-07" db="EMBL/GenBank/DDBJ databases">
        <authorList>
            <person name="Wongkuna S."/>
            <person name="Scaria J."/>
        </authorList>
    </citation>
    <scope>NUCLEOTIDE SEQUENCE [LARGE SCALE GENOMIC DNA]</scope>
    <source>
        <strain evidence="1">SW178</strain>
    </source>
</reference>
<dbReference type="EMBL" id="VMSO01000047">
    <property type="protein sequence ID" value="KAA8500114.1"/>
    <property type="molecule type" value="Genomic_DNA"/>
</dbReference>
<comment type="caution">
    <text evidence="1">The sequence shown here is derived from an EMBL/GenBank/DDBJ whole genome shotgun (WGS) entry which is preliminary data.</text>
</comment>
<sequence length="66" mass="7617">MFEEGRVLRGKTVDMRIHDLQDDTWMLCRAGTRQPIVIGTRGQIMAEYDMIESSGVIPDYKTEAKR</sequence>
<proteinExistence type="predicted"/>